<evidence type="ECO:0000313" key="1">
    <source>
        <dbReference type="EMBL" id="KUN34931.1"/>
    </source>
</evidence>
<accession>A0A117QLH1</accession>
<organism evidence="1 2">
    <name type="scientific">Streptomyces longwoodensis</name>
    <dbReference type="NCBI Taxonomy" id="68231"/>
    <lineage>
        <taxon>Bacteria</taxon>
        <taxon>Bacillati</taxon>
        <taxon>Actinomycetota</taxon>
        <taxon>Actinomycetes</taxon>
        <taxon>Kitasatosporales</taxon>
        <taxon>Streptomycetaceae</taxon>
        <taxon>Streptomyces</taxon>
    </lineage>
</organism>
<proteinExistence type="predicted"/>
<name>A0A117QLH1_9ACTN</name>
<evidence type="ECO:0008006" key="3">
    <source>
        <dbReference type="Google" id="ProtNLM"/>
    </source>
</evidence>
<sequence length="78" mass="8497">MESQIIRPGHLTAHQAARVLGVSLVGLRSIVHRGQLQRAGGTPRQPWYRVTDVADLAAKRAARKAVMKVPISGRYEAA</sequence>
<evidence type="ECO:0000313" key="2">
    <source>
        <dbReference type="Proteomes" id="UP000053271"/>
    </source>
</evidence>
<keyword evidence="2" id="KW-1185">Reference proteome</keyword>
<comment type="caution">
    <text evidence="1">The sequence shown here is derived from an EMBL/GenBank/DDBJ whole genome shotgun (WGS) entry which is preliminary data.</text>
</comment>
<dbReference type="AlphaFoldDB" id="A0A117QLH1"/>
<dbReference type="STRING" id="68231.AQJ30_27505"/>
<dbReference type="RefSeq" id="WP_067239773.1">
    <property type="nucleotide sequence ID" value="NZ_KQ948560.1"/>
</dbReference>
<reference evidence="1 2" key="1">
    <citation type="submission" date="2015-10" db="EMBL/GenBank/DDBJ databases">
        <title>Draft genome sequence of Streptomyces longwoodensis DSM 41677, type strain for the species Streptomyces longwoodensis.</title>
        <authorList>
            <person name="Ruckert C."/>
            <person name="Winkler A."/>
            <person name="Kalinowski J."/>
            <person name="Kampfer P."/>
            <person name="Glaeser S."/>
        </authorList>
    </citation>
    <scope>NUCLEOTIDE SEQUENCE [LARGE SCALE GENOMIC DNA]</scope>
    <source>
        <strain evidence="1 2">DSM 41677</strain>
    </source>
</reference>
<dbReference type="GeneID" id="91428323"/>
<gene>
    <name evidence="1" type="ORF">AQJ30_27505</name>
</gene>
<protein>
    <recommendedName>
        <fullName evidence="3">Helix-turn-helix domain-containing protein</fullName>
    </recommendedName>
</protein>
<dbReference type="Proteomes" id="UP000053271">
    <property type="component" value="Unassembled WGS sequence"/>
</dbReference>
<dbReference type="EMBL" id="LMWS01000035">
    <property type="protein sequence ID" value="KUN34931.1"/>
    <property type="molecule type" value="Genomic_DNA"/>
</dbReference>